<reference evidence="3" key="2">
    <citation type="submission" date="2015-01" db="EMBL/GenBank/DDBJ databases">
        <title>Evolutionary Origins and Diversification of the Mycorrhizal Mutualists.</title>
        <authorList>
            <consortium name="DOE Joint Genome Institute"/>
            <consortium name="Mycorrhizal Genomics Consortium"/>
            <person name="Kohler A."/>
            <person name="Kuo A."/>
            <person name="Nagy L.G."/>
            <person name="Floudas D."/>
            <person name="Copeland A."/>
            <person name="Barry K.W."/>
            <person name="Cichocki N."/>
            <person name="Veneault-Fourrey C."/>
            <person name="LaButti K."/>
            <person name="Lindquist E.A."/>
            <person name="Lipzen A."/>
            <person name="Lundell T."/>
            <person name="Morin E."/>
            <person name="Murat C."/>
            <person name="Riley R."/>
            <person name="Ohm R."/>
            <person name="Sun H."/>
            <person name="Tunlid A."/>
            <person name="Henrissat B."/>
            <person name="Grigoriev I.V."/>
            <person name="Hibbett D.S."/>
            <person name="Martin F."/>
        </authorList>
    </citation>
    <scope>NUCLEOTIDE SEQUENCE [LARGE SCALE GENOMIC DNA]</scope>
    <source>
        <strain evidence="3">F 1598</strain>
    </source>
</reference>
<proteinExistence type="predicted"/>
<feature type="region of interest" description="Disordered" evidence="1">
    <location>
        <begin position="74"/>
        <end position="97"/>
    </location>
</feature>
<keyword evidence="3" id="KW-1185">Reference proteome</keyword>
<reference evidence="2 3" key="1">
    <citation type="submission" date="2014-04" db="EMBL/GenBank/DDBJ databases">
        <authorList>
            <consortium name="DOE Joint Genome Institute"/>
            <person name="Kuo A."/>
            <person name="Tarkka M."/>
            <person name="Buscot F."/>
            <person name="Kohler A."/>
            <person name="Nagy L.G."/>
            <person name="Floudas D."/>
            <person name="Copeland A."/>
            <person name="Barry K.W."/>
            <person name="Cichocki N."/>
            <person name="Veneault-Fourrey C."/>
            <person name="LaButti K."/>
            <person name="Lindquist E.A."/>
            <person name="Lipzen A."/>
            <person name="Lundell T."/>
            <person name="Morin E."/>
            <person name="Murat C."/>
            <person name="Sun H."/>
            <person name="Tunlid A."/>
            <person name="Henrissat B."/>
            <person name="Grigoriev I.V."/>
            <person name="Hibbett D.S."/>
            <person name="Martin F."/>
            <person name="Nordberg H.P."/>
            <person name="Cantor M.N."/>
            <person name="Hua S.X."/>
        </authorList>
    </citation>
    <scope>NUCLEOTIDE SEQUENCE [LARGE SCALE GENOMIC DNA]</scope>
    <source>
        <strain evidence="2 3">F 1598</strain>
    </source>
</reference>
<dbReference type="HOGENOM" id="CLU_2347457_0_0_1"/>
<organism evidence="2 3">
    <name type="scientific">Piloderma croceum (strain F 1598)</name>
    <dbReference type="NCBI Taxonomy" id="765440"/>
    <lineage>
        <taxon>Eukaryota</taxon>
        <taxon>Fungi</taxon>
        <taxon>Dikarya</taxon>
        <taxon>Basidiomycota</taxon>
        <taxon>Agaricomycotina</taxon>
        <taxon>Agaricomycetes</taxon>
        <taxon>Agaricomycetidae</taxon>
        <taxon>Atheliales</taxon>
        <taxon>Atheliaceae</taxon>
        <taxon>Piloderma</taxon>
    </lineage>
</organism>
<dbReference type="Proteomes" id="UP000054166">
    <property type="component" value="Unassembled WGS sequence"/>
</dbReference>
<sequence>MEANPGSNALRRYSLLTTPYLRRSSSAFNQPQSSSSSFVSPLFLVNLTQRPLKICSCPCGRMLIASLAQSNLKMSTPVKEATTSSTRKRGLDQDSNT</sequence>
<protein>
    <submittedName>
        <fullName evidence="2">Uncharacterized protein</fullName>
    </submittedName>
</protein>
<dbReference type="InParanoid" id="A0A0C3G0N3"/>
<evidence type="ECO:0000313" key="2">
    <source>
        <dbReference type="EMBL" id="KIM89765.1"/>
    </source>
</evidence>
<name>A0A0C3G0N3_PILCF</name>
<evidence type="ECO:0000313" key="3">
    <source>
        <dbReference type="Proteomes" id="UP000054166"/>
    </source>
</evidence>
<dbReference type="AlphaFoldDB" id="A0A0C3G0N3"/>
<evidence type="ECO:0000256" key="1">
    <source>
        <dbReference type="SAM" id="MobiDB-lite"/>
    </source>
</evidence>
<gene>
    <name evidence="2" type="ORF">PILCRDRAFT_195669</name>
</gene>
<dbReference type="EMBL" id="KN832974">
    <property type="protein sequence ID" value="KIM89765.1"/>
    <property type="molecule type" value="Genomic_DNA"/>
</dbReference>
<accession>A0A0C3G0N3</accession>